<dbReference type="Proteomes" id="UP001208041">
    <property type="component" value="Unassembled WGS sequence"/>
</dbReference>
<keyword evidence="8" id="KW-1185">Reference proteome</keyword>
<evidence type="ECO:0000259" key="4">
    <source>
        <dbReference type="Pfam" id="PF11380"/>
    </source>
</evidence>
<reference evidence="7" key="1">
    <citation type="submission" date="2022-10" db="EMBL/GenBank/DDBJ databases">
        <authorList>
            <person name="Yue Y."/>
        </authorList>
    </citation>
    <scope>NUCLEOTIDE SEQUENCE</scope>
    <source>
        <strain evidence="7">Z654</strain>
    </source>
</reference>
<comment type="caution">
    <text evidence="7">The sequence shown here is derived from an EMBL/GenBank/DDBJ whole genome shotgun (WGS) entry which is preliminary data.</text>
</comment>
<gene>
    <name evidence="7" type="ORF">OH136_12650</name>
</gene>
<proteinExistence type="inferred from homology"/>
<accession>A0AAE3LSC0</accession>
<dbReference type="InterPro" id="IPR031358">
    <property type="entry name" value="Stealth_CR1"/>
</dbReference>
<dbReference type="RefSeq" id="WP_263954280.1">
    <property type="nucleotide sequence ID" value="NZ_JAOYFC010000002.1"/>
</dbReference>
<dbReference type="PANTHER" id="PTHR24045">
    <property type="match status" value="1"/>
</dbReference>
<name>A0AAE3LSC0_9RHOB</name>
<dbReference type="Pfam" id="PF17102">
    <property type="entry name" value="Stealth_CR3"/>
    <property type="match status" value="1"/>
</dbReference>
<dbReference type="InterPro" id="IPR031357">
    <property type="entry name" value="Stealth_CR3"/>
</dbReference>
<dbReference type="PANTHER" id="PTHR24045:SF0">
    <property type="entry name" value="N-ACETYLGLUCOSAMINE-1-PHOSPHOTRANSFERASE SUBUNITS ALPHA_BETA"/>
    <property type="match status" value="1"/>
</dbReference>
<dbReference type="Pfam" id="PF11380">
    <property type="entry name" value="Stealth_CR2"/>
    <property type="match status" value="1"/>
</dbReference>
<dbReference type="Pfam" id="PF17101">
    <property type="entry name" value="Stealth_CR1"/>
    <property type="match status" value="1"/>
</dbReference>
<feature type="domain" description="Stealth protein CR1 conserved region 1" evidence="5">
    <location>
        <begin position="132"/>
        <end position="157"/>
    </location>
</feature>
<dbReference type="InterPro" id="IPR047141">
    <property type="entry name" value="Stealth"/>
</dbReference>
<dbReference type="AlphaFoldDB" id="A0AAE3LSC0"/>
<dbReference type="GO" id="GO:0016772">
    <property type="term" value="F:transferase activity, transferring phosphorus-containing groups"/>
    <property type="evidence" value="ECO:0007669"/>
    <property type="project" value="InterPro"/>
</dbReference>
<dbReference type="EMBL" id="JAOYFC010000002">
    <property type="protein sequence ID" value="MCV6825404.1"/>
    <property type="molecule type" value="Genomic_DNA"/>
</dbReference>
<feature type="domain" description="Stealth protein CR2 conserved region 2" evidence="4">
    <location>
        <begin position="172"/>
        <end position="275"/>
    </location>
</feature>
<dbReference type="InterPro" id="IPR021520">
    <property type="entry name" value="Stealth_CR2"/>
</dbReference>
<keyword evidence="3" id="KW-0270">Exopolysaccharide synthesis</keyword>
<evidence type="ECO:0000256" key="3">
    <source>
        <dbReference type="ARBA" id="ARBA00023169"/>
    </source>
</evidence>
<evidence type="ECO:0000259" key="5">
    <source>
        <dbReference type="Pfam" id="PF17101"/>
    </source>
</evidence>
<dbReference type="GO" id="GO:0000271">
    <property type="term" value="P:polysaccharide biosynthetic process"/>
    <property type="evidence" value="ECO:0007669"/>
    <property type="project" value="UniProtKB-KW"/>
</dbReference>
<feature type="domain" description="Stealth protein CR3 conserved region 3" evidence="6">
    <location>
        <begin position="323"/>
        <end position="370"/>
    </location>
</feature>
<keyword evidence="2" id="KW-0808">Transferase</keyword>
<evidence type="ECO:0000313" key="7">
    <source>
        <dbReference type="EMBL" id="MCV6825404.1"/>
    </source>
</evidence>
<protein>
    <submittedName>
        <fullName evidence="7">Stealth CR1 domain-containing protein</fullName>
    </submittedName>
</protein>
<sequence length="471" mass="53701">MSARPTFWFCGSTEQRANLISRLNAKHIRIFALQGRKRLEFETSSKEAISAVAYQKYVNNGVVIHGAASGIEIEFCSFDPKADMWKARRAGVESEASTTYLSTLKMVDFLGFRVQMLKNAVSIQKQCSSLRKIDLVYTWVDGSDPEWMARKRETEKQIGKFTATIDATHPTRFESHEELLYVVRSALRYFVDVGNIYIVTDQQTPLFLGDLSDRVSIIDHKDIFPKNDYLPCFNSHAIEANLHRIPNLSEHYLYLNDDVIFGSAMSAADFFDEFGRSRQFHSNAACLPNEPSSSGELAVNAAGINNRKLLEKEFGYFSFRKFKHVAFATRKSVMRQMEKDLPEAWAATLPNKFRSPEDYSIAGALYQHYAAITGKAVSSSIRYNYFDTTQAANTENAKLLMDDDWRRAQMFCVNDTLPTNESERTKSHIMSIVSRVVTKNGGQVQPLKFAHPSPPRRWKFFGPREKLPSYE</sequence>
<evidence type="ECO:0000313" key="8">
    <source>
        <dbReference type="Proteomes" id="UP001208041"/>
    </source>
</evidence>
<evidence type="ECO:0000256" key="2">
    <source>
        <dbReference type="ARBA" id="ARBA00022679"/>
    </source>
</evidence>
<comment type="similarity">
    <text evidence="1">Belongs to the stealth family.</text>
</comment>
<organism evidence="7 8">
    <name type="scientific">Halocynthiibacter halioticoli</name>
    <dbReference type="NCBI Taxonomy" id="2986804"/>
    <lineage>
        <taxon>Bacteria</taxon>
        <taxon>Pseudomonadati</taxon>
        <taxon>Pseudomonadota</taxon>
        <taxon>Alphaproteobacteria</taxon>
        <taxon>Rhodobacterales</taxon>
        <taxon>Paracoccaceae</taxon>
        <taxon>Halocynthiibacter</taxon>
    </lineage>
</organism>
<evidence type="ECO:0000256" key="1">
    <source>
        <dbReference type="ARBA" id="ARBA00007583"/>
    </source>
</evidence>
<evidence type="ECO:0000259" key="6">
    <source>
        <dbReference type="Pfam" id="PF17102"/>
    </source>
</evidence>